<dbReference type="GO" id="GO:0016616">
    <property type="term" value="F:oxidoreductase activity, acting on the CH-OH group of donors, NAD or NADP as acceptor"/>
    <property type="evidence" value="ECO:0007669"/>
    <property type="project" value="InterPro"/>
</dbReference>
<protein>
    <submittedName>
        <fullName evidence="7">Putative NAD-binding D-isomer specific 2-hydroxyacid dehydrogenase</fullName>
    </submittedName>
</protein>
<organism evidence="7 8">
    <name type="scientific">Advenella mimigardefordensis (strain DSM 17166 / LMG 22922 / DPN7)</name>
    <dbReference type="NCBI Taxonomy" id="1247726"/>
    <lineage>
        <taxon>Bacteria</taxon>
        <taxon>Pseudomonadati</taxon>
        <taxon>Pseudomonadota</taxon>
        <taxon>Betaproteobacteria</taxon>
        <taxon>Burkholderiales</taxon>
        <taxon>Alcaligenaceae</taxon>
    </lineage>
</organism>
<dbReference type="eggNOG" id="COG0111">
    <property type="taxonomic scope" value="Bacteria"/>
</dbReference>
<dbReference type="InterPro" id="IPR036291">
    <property type="entry name" value="NAD(P)-bd_dom_sf"/>
</dbReference>
<evidence type="ECO:0000259" key="5">
    <source>
        <dbReference type="Pfam" id="PF00389"/>
    </source>
</evidence>
<name>W0PFY2_ADVMD</name>
<dbReference type="GO" id="GO:0051287">
    <property type="term" value="F:NAD binding"/>
    <property type="evidence" value="ECO:0007669"/>
    <property type="project" value="InterPro"/>
</dbReference>
<accession>W0PFY2</accession>
<keyword evidence="8" id="KW-1185">Reference proteome</keyword>
<keyword evidence="3" id="KW-0520">NAD</keyword>
<evidence type="ECO:0000256" key="4">
    <source>
        <dbReference type="RuleBase" id="RU003719"/>
    </source>
</evidence>
<evidence type="ECO:0000313" key="8">
    <source>
        <dbReference type="Proteomes" id="UP000019095"/>
    </source>
</evidence>
<dbReference type="OrthoDB" id="9805416at2"/>
<evidence type="ECO:0000256" key="1">
    <source>
        <dbReference type="ARBA" id="ARBA00005854"/>
    </source>
</evidence>
<dbReference type="PATRIC" id="fig|1247726.3.peg.3918"/>
<dbReference type="InterPro" id="IPR050857">
    <property type="entry name" value="D-2-hydroxyacid_DH"/>
</dbReference>
<dbReference type="STRING" id="1247726.MIM_c35410"/>
<sequence>MHIIIPEDYQNCVRNLDCFKKLQEHEVTVYNDSCKDPAELVRRFASADALVLTRERTVLTEDILRQLPRLKLISQIGKVAGHIDLEACRRQGIAVAQGTGSGTATAELTWALVLASRRHIVSEANRLQQGQWQGRLGQKLQGHRLGVWSYGRIGEQVARYGRAFGMNVWVWGRAGSTDKARADGFEVAPTREVFFAQSDIVSLHIRLNDETRGIVKQADLARMGAHALIVNTSRAELIETGALQNALANGAPGFAAVDVYEQEPATTSPLINMPNVLCTPHLGYVERDNYENYFGTAFDNINQFFLGKPENLV</sequence>
<dbReference type="SUPFAM" id="SSF51735">
    <property type="entry name" value="NAD(P)-binding Rossmann-fold domains"/>
    <property type="match status" value="1"/>
</dbReference>
<feature type="domain" description="D-isomer specific 2-hydroxyacid dehydrogenase catalytic" evidence="5">
    <location>
        <begin position="19"/>
        <end position="311"/>
    </location>
</feature>
<dbReference type="Proteomes" id="UP000019095">
    <property type="component" value="Chromosome"/>
</dbReference>
<evidence type="ECO:0000256" key="3">
    <source>
        <dbReference type="ARBA" id="ARBA00023027"/>
    </source>
</evidence>
<keyword evidence="2 4" id="KW-0560">Oxidoreductase</keyword>
<gene>
    <name evidence="7" type="ORF">MIM_c35410</name>
</gene>
<evidence type="ECO:0000256" key="2">
    <source>
        <dbReference type="ARBA" id="ARBA00023002"/>
    </source>
</evidence>
<dbReference type="HOGENOM" id="CLU_019796_1_3_4"/>
<dbReference type="InterPro" id="IPR006139">
    <property type="entry name" value="D-isomer_2_OHA_DH_cat_dom"/>
</dbReference>
<dbReference type="Gene3D" id="3.40.50.720">
    <property type="entry name" value="NAD(P)-binding Rossmann-like Domain"/>
    <property type="match status" value="2"/>
</dbReference>
<dbReference type="Pfam" id="PF00389">
    <property type="entry name" value="2-Hacid_dh"/>
    <property type="match status" value="1"/>
</dbReference>
<evidence type="ECO:0000313" key="7">
    <source>
        <dbReference type="EMBL" id="AHG65601.1"/>
    </source>
</evidence>
<proteinExistence type="inferred from homology"/>
<comment type="similarity">
    <text evidence="1 4">Belongs to the D-isomer specific 2-hydroxyacid dehydrogenase family.</text>
</comment>
<dbReference type="PANTHER" id="PTHR42789">
    <property type="entry name" value="D-ISOMER SPECIFIC 2-HYDROXYACID DEHYDROGENASE FAMILY PROTEIN (AFU_ORTHOLOGUE AFUA_6G10090)"/>
    <property type="match status" value="1"/>
</dbReference>
<dbReference type="AlphaFoldDB" id="W0PFY2"/>
<dbReference type="KEGG" id="amim:MIM_c35410"/>
<dbReference type="Pfam" id="PF02826">
    <property type="entry name" value="2-Hacid_dh_C"/>
    <property type="match status" value="1"/>
</dbReference>
<dbReference type="InterPro" id="IPR006140">
    <property type="entry name" value="D-isomer_DH_NAD-bd"/>
</dbReference>
<reference evidence="7 8" key="1">
    <citation type="journal article" date="2014" name="Microbiology">
        <title>Unravelling the complete genome sequence of Advenella mimigardefordensis strain DPN7T and novel insights in the catabolism of the xenobiotic polythioester precursor 3,3'-dithiodipropionate.</title>
        <authorList>
            <person name="Wubbeler J.H."/>
            <person name="Hiessl S."/>
            <person name="Schuldes J."/>
            <person name="Thurmer A."/>
            <person name="Daniel R."/>
            <person name="Steinbuchel A."/>
        </authorList>
    </citation>
    <scope>NUCLEOTIDE SEQUENCE [LARGE SCALE GENOMIC DNA]</scope>
    <source>
        <strain evidence="8">DSM 17166 / LMG 22922 / DPN7</strain>
    </source>
</reference>
<dbReference type="EMBL" id="CP003915">
    <property type="protein sequence ID" value="AHG65601.1"/>
    <property type="molecule type" value="Genomic_DNA"/>
</dbReference>
<dbReference type="PANTHER" id="PTHR42789:SF1">
    <property type="entry name" value="D-ISOMER SPECIFIC 2-HYDROXYACID DEHYDROGENASE FAMILY PROTEIN (AFU_ORTHOLOGUE AFUA_6G10090)"/>
    <property type="match status" value="1"/>
</dbReference>
<evidence type="ECO:0000259" key="6">
    <source>
        <dbReference type="Pfam" id="PF02826"/>
    </source>
</evidence>
<feature type="domain" description="D-isomer specific 2-hydroxyacid dehydrogenase NAD-binding" evidence="6">
    <location>
        <begin position="111"/>
        <end position="283"/>
    </location>
</feature>
<dbReference type="CDD" id="cd12169">
    <property type="entry name" value="PGDH_like_1"/>
    <property type="match status" value="1"/>
</dbReference>
<dbReference type="RefSeq" id="WP_042070555.1">
    <property type="nucleotide sequence ID" value="NZ_CP003915.1"/>
</dbReference>
<dbReference type="SUPFAM" id="SSF52283">
    <property type="entry name" value="Formate/glycerate dehydrogenase catalytic domain-like"/>
    <property type="match status" value="1"/>
</dbReference>